<comment type="subcellular location">
    <subcellularLocation>
        <location evidence="1 14">Cell membrane</location>
        <topology evidence="1 14">Multi-pass membrane protein</topology>
    </subcellularLocation>
</comment>
<keyword evidence="9" id="KW-1015">Disulfide bond</keyword>
<feature type="transmembrane region" description="Helical" evidence="14">
    <location>
        <begin position="58"/>
        <end position="76"/>
    </location>
</feature>
<feature type="domain" description="G-protein coupled receptors family 1 profile" evidence="15">
    <location>
        <begin position="39"/>
        <end position="289"/>
    </location>
</feature>
<feature type="non-terminal residue" evidence="16">
    <location>
        <position position="329"/>
    </location>
</feature>
<accession>A0A8J7NJ49</accession>
<dbReference type="GO" id="GO:0005886">
    <property type="term" value="C:plasma membrane"/>
    <property type="evidence" value="ECO:0007669"/>
    <property type="project" value="UniProtKB-SubCell"/>
</dbReference>
<keyword evidence="12 13" id="KW-0807">Transducer</keyword>
<proteinExistence type="inferred from homology"/>
<evidence type="ECO:0000256" key="8">
    <source>
        <dbReference type="ARBA" id="ARBA00023136"/>
    </source>
</evidence>
<dbReference type="SUPFAM" id="SSF81321">
    <property type="entry name" value="Family A G protein-coupled receptor-like"/>
    <property type="match status" value="1"/>
</dbReference>
<feature type="transmembrane region" description="Helical" evidence="14">
    <location>
        <begin position="237"/>
        <end position="256"/>
    </location>
</feature>
<evidence type="ECO:0000256" key="3">
    <source>
        <dbReference type="ARBA" id="ARBA00022606"/>
    </source>
</evidence>
<keyword evidence="10 13" id="KW-0675">Receptor</keyword>
<dbReference type="PRINTS" id="PR00237">
    <property type="entry name" value="GPCRRHODOPSN"/>
</dbReference>
<evidence type="ECO:0000256" key="12">
    <source>
        <dbReference type="ARBA" id="ARBA00023224"/>
    </source>
</evidence>
<evidence type="ECO:0000256" key="5">
    <source>
        <dbReference type="ARBA" id="ARBA00022725"/>
    </source>
</evidence>
<dbReference type="AlphaFoldDB" id="A0A8J7NJ49"/>
<dbReference type="FunFam" id="1.20.1070.10:FF:000024">
    <property type="entry name" value="Olfactory receptor"/>
    <property type="match status" value="1"/>
</dbReference>
<evidence type="ECO:0000256" key="13">
    <source>
        <dbReference type="RuleBase" id="RU000688"/>
    </source>
</evidence>
<evidence type="ECO:0000256" key="6">
    <source>
        <dbReference type="ARBA" id="ARBA00022989"/>
    </source>
</evidence>
<name>A0A8J7NJ49_ATRSP</name>
<feature type="transmembrane region" description="Helical" evidence="14">
    <location>
        <begin position="195"/>
        <end position="216"/>
    </location>
</feature>
<organism evidence="16 17">
    <name type="scientific">Atractosteus spatula</name>
    <name type="common">Alligator gar</name>
    <name type="synonym">Lepisosteus spatula</name>
    <dbReference type="NCBI Taxonomy" id="7917"/>
    <lineage>
        <taxon>Eukaryota</taxon>
        <taxon>Metazoa</taxon>
        <taxon>Chordata</taxon>
        <taxon>Craniata</taxon>
        <taxon>Vertebrata</taxon>
        <taxon>Euteleostomi</taxon>
        <taxon>Actinopterygii</taxon>
        <taxon>Neopterygii</taxon>
        <taxon>Holostei</taxon>
        <taxon>Semionotiformes</taxon>
        <taxon>Lepisosteidae</taxon>
        <taxon>Atractosteus</taxon>
    </lineage>
</organism>
<keyword evidence="4 13" id="KW-0812">Transmembrane</keyword>
<evidence type="ECO:0000259" key="15">
    <source>
        <dbReference type="PROSITE" id="PS50262"/>
    </source>
</evidence>
<gene>
    <name evidence="16" type="primary">Or52r1</name>
    <name evidence="16" type="ORF">GTO95_0005280</name>
</gene>
<feature type="transmembrane region" description="Helical" evidence="14">
    <location>
        <begin position="268"/>
        <end position="291"/>
    </location>
</feature>
<dbReference type="InterPro" id="IPR052921">
    <property type="entry name" value="GPCR1_Superfamily_Member"/>
</dbReference>
<dbReference type="InterPro" id="IPR000276">
    <property type="entry name" value="GPCR_Rhodpsn"/>
</dbReference>
<keyword evidence="7 13" id="KW-0297">G-protein coupled receptor</keyword>
<dbReference type="PRINTS" id="PR00245">
    <property type="entry name" value="OLFACTORYR"/>
</dbReference>
<evidence type="ECO:0000313" key="17">
    <source>
        <dbReference type="Proteomes" id="UP000736164"/>
    </source>
</evidence>
<feature type="transmembrane region" description="Helical" evidence="14">
    <location>
        <begin position="96"/>
        <end position="118"/>
    </location>
</feature>
<feature type="transmembrane region" description="Helical" evidence="14">
    <location>
        <begin position="139"/>
        <end position="162"/>
    </location>
</feature>
<dbReference type="PROSITE" id="PS00237">
    <property type="entry name" value="G_PROTEIN_RECEP_F1_1"/>
    <property type="match status" value="1"/>
</dbReference>
<dbReference type="PANTHER" id="PTHR26451:SF345">
    <property type="entry name" value="OLFACTORY RECEPTOR"/>
    <property type="match status" value="1"/>
</dbReference>
<keyword evidence="2 14" id="KW-1003">Cell membrane</keyword>
<keyword evidence="5 14" id="KW-0552">Olfaction</keyword>
<dbReference type="PANTHER" id="PTHR26451">
    <property type="entry name" value="G_PROTEIN_RECEP_F1_2 DOMAIN-CONTAINING PROTEIN"/>
    <property type="match status" value="1"/>
</dbReference>
<evidence type="ECO:0000256" key="14">
    <source>
        <dbReference type="RuleBase" id="RU363047"/>
    </source>
</evidence>
<evidence type="ECO:0000313" key="16">
    <source>
        <dbReference type="EMBL" id="MBN3313440.1"/>
    </source>
</evidence>
<keyword evidence="17" id="KW-1185">Reference proteome</keyword>
<feature type="non-terminal residue" evidence="16">
    <location>
        <position position="1"/>
    </location>
</feature>
<feature type="transmembrane region" description="Helical" evidence="14">
    <location>
        <begin position="22"/>
        <end position="46"/>
    </location>
</feature>
<dbReference type="InterPro" id="IPR000725">
    <property type="entry name" value="Olfact_rcpt"/>
</dbReference>
<evidence type="ECO:0000256" key="2">
    <source>
        <dbReference type="ARBA" id="ARBA00022475"/>
    </source>
</evidence>
<dbReference type="InterPro" id="IPR017452">
    <property type="entry name" value="GPCR_Rhodpsn_7TM"/>
</dbReference>
<keyword evidence="6 14" id="KW-1133">Transmembrane helix</keyword>
<protein>
    <recommendedName>
        <fullName evidence="14">Olfactory receptor</fullName>
    </recommendedName>
</protein>
<dbReference type="GO" id="GO:0005549">
    <property type="term" value="F:odorant binding"/>
    <property type="evidence" value="ECO:0007669"/>
    <property type="project" value="TreeGrafter"/>
</dbReference>
<evidence type="ECO:0000256" key="1">
    <source>
        <dbReference type="ARBA" id="ARBA00004651"/>
    </source>
</evidence>
<dbReference type="Pfam" id="PF13853">
    <property type="entry name" value="7tm_4"/>
    <property type="match status" value="1"/>
</dbReference>
<dbReference type="GO" id="GO:0004984">
    <property type="term" value="F:olfactory receptor activity"/>
    <property type="evidence" value="ECO:0007669"/>
    <property type="project" value="InterPro"/>
</dbReference>
<keyword evidence="3 14" id="KW-0716">Sensory transduction</keyword>
<dbReference type="PROSITE" id="PS50262">
    <property type="entry name" value="G_PROTEIN_RECEP_F1_2"/>
    <property type="match status" value="1"/>
</dbReference>
<dbReference type="Gene3D" id="1.20.1070.10">
    <property type="entry name" value="Rhodopsin 7-helix transmembrane proteins"/>
    <property type="match status" value="1"/>
</dbReference>
<evidence type="ECO:0000256" key="4">
    <source>
        <dbReference type="ARBA" id="ARBA00022692"/>
    </source>
</evidence>
<comment type="caution">
    <text evidence="16">The sequence shown here is derived from an EMBL/GenBank/DDBJ whole genome shotgun (WGS) entry which is preliminary data.</text>
</comment>
<comment type="similarity">
    <text evidence="13">Belongs to the G-protein coupled receptor 1 family.</text>
</comment>
<dbReference type="EMBL" id="JAAWVO010011661">
    <property type="protein sequence ID" value="MBN3313440.1"/>
    <property type="molecule type" value="Genomic_DNA"/>
</dbReference>
<evidence type="ECO:0000256" key="7">
    <source>
        <dbReference type="ARBA" id="ARBA00023040"/>
    </source>
</evidence>
<sequence length="329" mass="37508">MSNSTPETIFFFADYEATGTNMYVYLTATLLAYLSIVFVNVLLITVITRERKLHEPMYIFICCLSLNGLYGSSAFYPECMTNLLSEAPSISRIGCFIQLFVIHTYIGFEYSILALMAYDRYVSICHPLRYNSIMTPSKVTQLLLIVYLYPVCIFCIDFALIVQLPLCGSLIEKVYCDNVSVIKLSCVDSSFNNGFGLFVSTVFVAPPFLVIFYSYIRILTVCLKASKEARFKALETCTPHLLTFMNYCIATCFEFVHKQFDLSNIPNIVCVVMSIDVLLLPPLFNPIIYGIKMQEIRKRILKIHSSRKNYAIERTVKNEQKVVCLSHSV</sequence>
<dbReference type="Proteomes" id="UP000736164">
    <property type="component" value="Unassembled WGS sequence"/>
</dbReference>
<keyword evidence="8 14" id="KW-0472">Membrane</keyword>
<keyword evidence="11" id="KW-0325">Glycoprotein</keyword>
<evidence type="ECO:0000256" key="11">
    <source>
        <dbReference type="ARBA" id="ARBA00023180"/>
    </source>
</evidence>
<evidence type="ECO:0000256" key="10">
    <source>
        <dbReference type="ARBA" id="ARBA00023170"/>
    </source>
</evidence>
<evidence type="ECO:0000256" key="9">
    <source>
        <dbReference type="ARBA" id="ARBA00023157"/>
    </source>
</evidence>
<reference evidence="16" key="1">
    <citation type="journal article" date="2021" name="Cell">
        <title>Tracing the genetic footprints of vertebrate landing in non-teleost ray-finned fishes.</title>
        <authorList>
            <person name="Bi X."/>
            <person name="Wang K."/>
            <person name="Yang L."/>
            <person name="Pan H."/>
            <person name="Jiang H."/>
            <person name="Wei Q."/>
            <person name="Fang M."/>
            <person name="Yu H."/>
            <person name="Zhu C."/>
            <person name="Cai Y."/>
            <person name="He Y."/>
            <person name="Gan X."/>
            <person name="Zeng H."/>
            <person name="Yu D."/>
            <person name="Zhu Y."/>
            <person name="Jiang H."/>
            <person name="Qiu Q."/>
            <person name="Yang H."/>
            <person name="Zhang Y.E."/>
            <person name="Wang W."/>
            <person name="Zhu M."/>
            <person name="He S."/>
            <person name="Zhang G."/>
        </authorList>
    </citation>
    <scope>NUCLEOTIDE SEQUENCE</scope>
    <source>
        <strain evidence="16">Allg_001</strain>
    </source>
</reference>
<dbReference type="GO" id="GO:0004930">
    <property type="term" value="F:G protein-coupled receptor activity"/>
    <property type="evidence" value="ECO:0007669"/>
    <property type="project" value="UniProtKB-KW"/>
</dbReference>